<sequence length="91" mass="9864">MSLKGDAGLETVARYSRWPHKLRRANSVVEEVARDSKSQLRLRWTARLGGSGEGMGRGRVGALDPVVGAAEPVKIGPTVTATARVRWQLVI</sequence>
<evidence type="ECO:0000313" key="2">
    <source>
        <dbReference type="Proteomes" id="UP001140949"/>
    </source>
</evidence>
<name>A0AAX6FSJ1_IRIPA</name>
<dbReference type="GO" id="GO:0003743">
    <property type="term" value="F:translation initiation factor activity"/>
    <property type="evidence" value="ECO:0007669"/>
    <property type="project" value="UniProtKB-KW"/>
</dbReference>
<dbReference type="Proteomes" id="UP001140949">
    <property type="component" value="Unassembled WGS sequence"/>
</dbReference>
<reference evidence="1" key="2">
    <citation type="submission" date="2023-04" db="EMBL/GenBank/DDBJ databases">
        <authorList>
            <person name="Bruccoleri R.E."/>
            <person name="Oakeley E.J."/>
            <person name="Faust A.-M."/>
            <person name="Dessus-Babus S."/>
            <person name="Altorfer M."/>
            <person name="Burckhardt D."/>
            <person name="Oertli M."/>
            <person name="Naumann U."/>
            <person name="Petersen F."/>
            <person name="Wong J."/>
        </authorList>
    </citation>
    <scope>NUCLEOTIDE SEQUENCE</scope>
    <source>
        <strain evidence="1">GSM-AAB239-AS_SAM_17_03QT</strain>
        <tissue evidence="1">Leaf</tissue>
    </source>
</reference>
<keyword evidence="1" id="KW-0396">Initiation factor</keyword>
<dbReference type="EMBL" id="JANAVB010026200">
    <property type="protein sequence ID" value="KAJ6819362.1"/>
    <property type="molecule type" value="Genomic_DNA"/>
</dbReference>
<dbReference type="AlphaFoldDB" id="A0AAX6FSJ1"/>
<protein>
    <submittedName>
        <fullName evidence="1">Translation initiation factor IF-2</fullName>
    </submittedName>
</protein>
<keyword evidence="2" id="KW-1185">Reference proteome</keyword>
<organism evidence="1 2">
    <name type="scientific">Iris pallida</name>
    <name type="common">Sweet iris</name>
    <dbReference type="NCBI Taxonomy" id="29817"/>
    <lineage>
        <taxon>Eukaryota</taxon>
        <taxon>Viridiplantae</taxon>
        <taxon>Streptophyta</taxon>
        <taxon>Embryophyta</taxon>
        <taxon>Tracheophyta</taxon>
        <taxon>Spermatophyta</taxon>
        <taxon>Magnoliopsida</taxon>
        <taxon>Liliopsida</taxon>
        <taxon>Asparagales</taxon>
        <taxon>Iridaceae</taxon>
        <taxon>Iridoideae</taxon>
        <taxon>Irideae</taxon>
        <taxon>Iris</taxon>
    </lineage>
</organism>
<reference evidence="1" key="1">
    <citation type="journal article" date="2023" name="GigaByte">
        <title>Genome assembly of the bearded iris, Iris pallida Lam.</title>
        <authorList>
            <person name="Bruccoleri R.E."/>
            <person name="Oakeley E.J."/>
            <person name="Faust A.M.E."/>
            <person name="Altorfer M."/>
            <person name="Dessus-Babus S."/>
            <person name="Burckhardt D."/>
            <person name="Oertli M."/>
            <person name="Naumann U."/>
            <person name="Petersen F."/>
            <person name="Wong J."/>
        </authorList>
    </citation>
    <scope>NUCLEOTIDE SEQUENCE</scope>
    <source>
        <strain evidence="1">GSM-AAB239-AS_SAM_17_03QT</strain>
    </source>
</reference>
<evidence type="ECO:0000313" key="1">
    <source>
        <dbReference type="EMBL" id="KAJ6819362.1"/>
    </source>
</evidence>
<accession>A0AAX6FSJ1</accession>
<keyword evidence="1" id="KW-0648">Protein biosynthesis</keyword>
<comment type="caution">
    <text evidence="1">The sequence shown here is derived from an EMBL/GenBank/DDBJ whole genome shotgun (WGS) entry which is preliminary data.</text>
</comment>
<gene>
    <name evidence="1" type="ORF">M6B38_402785</name>
</gene>
<proteinExistence type="predicted"/>